<comment type="caution">
    <text evidence="3">The sequence shown here is derived from an EMBL/GenBank/DDBJ whole genome shotgun (WGS) entry which is preliminary data.</text>
</comment>
<dbReference type="OrthoDB" id="104282at2759"/>
<feature type="region of interest" description="Disordered" evidence="2">
    <location>
        <begin position="97"/>
        <end position="143"/>
    </location>
</feature>
<feature type="compositionally biased region" description="Polar residues" evidence="2">
    <location>
        <begin position="117"/>
        <end position="129"/>
    </location>
</feature>
<evidence type="ECO:0000313" key="4">
    <source>
        <dbReference type="Proteomes" id="UP001165121"/>
    </source>
</evidence>
<keyword evidence="4" id="KW-1185">Reference proteome</keyword>
<evidence type="ECO:0000256" key="2">
    <source>
        <dbReference type="SAM" id="MobiDB-lite"/>
    </source>
</evidence>
<reference evidence="3" key="1">
    <citation type="submission" date="2023-04" db="EMBL/GenBank/DDBJ databases">
        <title>Phytophthora fragariaefolia NBRC 109709.</title>
        <authorList>
            <person name="Ichikawa N."/>
            <person name="Sato H."/>
            <person name="Tonouchi N."/>
        </authorList>
    </citation>
    <scope>NUCLEOTIDE SEQUENCE</scope>
    <source>
        <strain evidence="3">NBRC 109709</strain>
    </source>
</reference>
<dbReference type="AlphaFoldDB" id="A0A9W7CSS3"/>
<dbReference type="Proteomes" id="UP001165121">
    <property type="component" value="Unassembled WGS sequence"/>
</dbReference>
<protein>
    <submittedName>
        <fullName evidence="3">Unnamed protein product</fullName>
    </submittedName>
</protein>
<accession>A0A9W7CSS3</accession>
<feature type="coiled-coil region" evidence="1">
    <location>
        <begin position="160"/>
        <end position="187"/>
    </location>
</feature>
<keyword evidence="1" id="KW-0175">Coiled coil</keyword>
<evidence type="ECO:0000313" key="3">
    <source>
        <dbReference type="EMBL" id="GMF40971.1"/>
    </source>
</evidence>
<dbReference type="EMBL" id="BSXT01001294">
    <property type="protein sequence ID" value="GMF40971.1"/>
    <property type="molecule type" value="Genomic_DNA"/>
</dbReference>
<organism evidence="3 4">
    <name type="scientific">Phytophthora fragariaefolia</name>
    <dbReference type="NCBI Taxonomy" id="1490495"/>
    <lineage>
        <taxon>Eukaryota</taxon>
        <taxon>Sar</taxon>
        <taxon>Stramenopiles</taxon>
        <taxon>Oomycota</taxon>
        <taxon>Peronosporomycetes</taxon>
        <taxon>Peronosporales</taxon>
        <taxon>Peronosporaceae</taxon>
        <taxon>Phytophthora</taxon>
    </lineage>
</organism>
<evidence type="ECO:0000256" key="1">
    <source>
        <dbReference type="SAM" id="Coils"/>
    </source>
</evidence>
<sequence length="382" mass="43799">MDFCTLRPPNDRFLSDDIVGDVVQRRIPGRHFQADTYNTTHGAERRYSNQAYRQSRAFEYTRARQAQASYLTKPDAIIPERDAIAVLGLLSLTGEKRKRDSPTTFISNKSRHEAPESCSQQAETDTESMSSDKPETPMTEWSPASKHYQGEYRWDSQVQHKKEHEHMINLEKETRQLREEIMIFEQQRRAISAVLPARQNGWDVALEYFQQFRFGLQARGRSSANKPTVAQLELLRTAMVPGVVFNSGQGVEAMLRSWKCLSLWFQDVELELEGLDRGAAGSLVAITRTSITITERTLRNVFPHLCSNSSYRRLADRLLGQRIVMRGLTRFEWDGSCGRFTSVMAHSDLLTPILQLLGNVEDVSLVFVRSIISPDFHWRLSK</sequence>
<gene>
    <name evidence="3" type="ORF">Pfra01_001277300</name>
</gene>
<proteinExistence type="predicted"/>
<name>A0A9W7CSS3_9STRA</name>